<dbReference type="FunFam" id="3.80.10.10:FF:000041">
    <property type="entry name" value="LRR receptor-like serine/threonine-protein kinase ERECTA"/>
    <property type="match status" value="1"/>
</dbReference>
<evidence type="ECO:0000313" key="9">
    <source>
        <dbReference type="EMBL" id="CUG05285.1"/>
    </source>
</evidence>
<evidence type="ECO:0000256" key="1">
    <source>
        <dbReference type="ARBA" id="ARBA00022614"/>
    </source>
</evidence>
<evidence type="ECO:0000259" key="8">
    <source>
        <dbReference type="Pfam" id="PF11040"/>
    </source>
</evidence>
<feature type="domain" description="Dispersed gene family protein 1 C-terminal" evidence="8">
    <location>
        <begin position="1019"/>
        <end position="1215"/>
    </location>
</feature>
<evidence type="ECO:0000256" key="2">
    <source>
        <dbReference type="ARBA" id="ARBA00022729"/>
    </source>
</evidence>
<feature type="transmembrane region" description="Helical" evidence="6">
    <location>
        <begin position="1140"/>
        <end position="1163"/>
    </location>
</feature>
<dbReference type="Pfam" id="PF11040">
    <property type="entry name" value="DGF-1_C"/>
    <property type="match status" value="1"/>
</dbReference>
<evidence type="ECO:0000256" key="4">
    <source>
        <dbReference type="ARBA" id="ARBA00023136"/>
    </source>
</evidence>
<dbReference type="VEuPathDB" id="TriTrypDB:BSAL_70855"/>
<dbReference type="SMART" id="SM00369">
    <property type="entry name" value="LRR_TYP"/>
    <property type="match status" value="7"/>
</dbReference>
<evidence type="ECO:0000256" key="5">
    <source>
        <dbReference type="SAM" id="MobiDB-lite"/>
    </source>
</evidence>
<dbReference type="InterPro" id="IPR003591">
    <property type="entry name" value="Leu-rich_rpt_typical-subtyp"/>
</dbReference>
<feature type="transmembrane region" description="Helical" evidence="6">
    <location>
        <begin position="1064"/>
        <end position="1091"/>
    </location>
</feature>
<feature type="signal peptide" evidence="7">
    <location>
        <begin position="1"/>
        <end position="24"/>
    </location>
</feature>
<dbReference type="InterPro" id="IPR053211">
    <property type="entry name" value="DNA_repair-toleration"/>
</dbReference>
<evidence type="ECO:0000256" key="7">
    <source>
        <dbReference type="SAM" id="SignalP"/>
    </source>
</evidence>
<evidence type="ECO:0000256" key="6">
    <source>
        <dbReference type="SAM" id="Phobius"/>
    </source>
</evidence>
<feature type="region of interest" description="Disordered" evidence="5">
    <location>
        <begin position="483"/>
        <end position="515"/>
    </location>
</feature>
<name>A0A0S4IS67_BODSA</name>
<dbReference type="PANTHER" id="PTHR48060">
    <property type="entry name" value="DNA DAMAGE-REPAIR/TOLERATION PROTEIN DRT100"/>
    <property type="match status" value="1"/>
</dbReference>
<keyword evidence="2 7" id="KW-0732">Signal</keyword>
<dbReference type="OrthoDB" id="676979at2759"/>
<keyword evidence="1" id="KW-0433">Leucine-rich repeat</keyword>
<keyword evidence="6" id="KW-1133">Transmembrane helix</keyword>
<dbReference type="InterPro" id="IPR021053">
    <property type="entry name" value="Dispersed_gene_fam_prot1_C"/>
</dbReference>
<feature type="transmembrane region" description="Helical" evidence="6">
    <location>
        <begin position="1027"/>
        <end position="1048"/>
    </location>
</feature>
<proteinExistence type="predicted"/>
<protein>
    <submittedName>
        <fullName evidence="9">GP46-like surface antigen, putative</fullName>
    </submittedName>
</protein>
<organism evidence="9 10">
    <name type="scientific">Bodo saltans</name>
    <name type="common">Flagellated protozoan</name>
    <dbReference type="NCBI Taxonomy" id="75058"/>
    <lineage>
        <taxon>Eukaryota</taxon>
        <taxon>Discoba</taxon>
        <taxon>Euglenozoa</taxon>
        <taxon>Kinetoplastea</taxon>
        <taxon>Metakinetoplastina</taxon>
        <taxon>Eubodonida</taxon>
        <taxon>Bodonidae</taxon>
        <taxon>Bodo</taxon>
    </lineage>
</organism>
<feature type="transmembrane region" description="Helical" evidence="6">
    <location>
        <begin position="939"/>
        <end position="964"/>
    </location>
</feature>
<dbReference type="Pfam" id="PF13855">
    <property type="entry name" value="LRR_8"/>
    <property type="match status" value="2"/>
</dbReference>
<feature type="compositionally biased region" description="Polar residues" evidence="5">
    <location>
        <begin position="483"/>
        <end position="510"/>
    </location>
</feature>
<dbReference type="SUPFAM" id="SSF52058">
    <property type="entry name" value="L domain-like"/>
    <property type="match status" value="2"/>
</dbReference>
<keyword evidence="6" id="KW-0812">Transmembrane</keyword>
<feature type="transmembrane region" description="Helical" evidence="6">
    <location>
        <begin position="1169"/>
        <end position="1189"/>
    </location>
</feature>
<keyword evidence="4 6" id="KW-0472">Membrane</keyword>
<reference evidence="10" key="1">
    <citation type="submission" date="2015-09" db="EMBL/GenBank/DDBJ databases">
        <authorList>
            <consortium name="Pathogen Informatics"/>
        </authorList>
    </citation>
    <scope>NUCLEOTIDE SEQUENCE [LARGE SCALE GENOMIC DNA]</scope>
    <source>
        <strain evidence="10">Lake Konstanz</strain>
    </source>
</reference>
<dbReference type="Proteomes" id="UP000051952">
    <property type="component" value="Unassembled WGS sequence"/>
</dbReference>
<accession>A0A0S4IS67</accession>
<dbReference type="Gene3D" id="3.80.10.10">
    <property type="entry name" value="Ribonuclease Inhibitor"/>
    <property type="match status" value="3"/>
</dbReference>
<dbReference type="InterPro" id="IPR032675">
    <property type="entry name" value="LRR_dom_sf"/>
</dbReference>
<dbReference type="PANTHER" id="PTHR48060:SF21">
    <property type="entry name" value="L DOMAIN-LIKE PROTEIN"/>
    <property type="match status" value="1"/>
</dbReference>
<feature type="chain" id="PRO_5006621577" evidence="7">
    <location>
        <begin position="25"/>
        <end position="1385"/>
    </location>
</feature>
<gene>
    <name evidence="9" type="ORF">BSAL_70855</name>
</gene>
<keyword evidence="3" id="KW-0677">Repeat</keyword>
<evidence type="ECO:0000313" key="10">
    <source>
        <dbReference type="Proteomes" id="UP000051952"/>
    </source>
</evidence>
<dbReference type="FunFam" id="3.80.10.10:FF:000095">
    <property type="entry name" value="LRR receptor-like serine/threonine-protein kinase GSO1"/>
    <property type="match status" value="1"/>
</dbReference>
<dbReference type="Pfam" id="PF00560">
    <property type="entry name" value="LRR_1"/>
    <property type="match status" value="1"/>
</dbReference>
<keyword evidence="10" id="KW-1185">Reference proteome</keyword>
<evidence type="ECO:0000256" key="3">
    <source>
        <dbReference type="ARBA" id="ARBA00022737"/>
    </source>
</evidence>
<sequence length="1385" mass="148125">MASSIGALMLFIACFLSQLQSTHCDTLCGCESRFSALNALYASTSGGGGWTVRTGWGSTPACSSKNWHGVYCDGVDIYALVLDNNNLVGTLPSNLLQNFPELQVLYLDGNPLLRGLLSDGWSAGSSQIQNLSLSDTGMSGTLPAAWSAWTSLVLLYLDDLQITGTLPSSWSSMVNMSWLLLGNNSLTGTLPPSWSSMRKLQTLDVDTNSLSGALPTSWSALTQLQKLYLDFNSLTGTLPAGWSSLTHLQVLQLCSNQFSGTIPSSWNSAFTKLQVLDLSENDLSGTLPTLWSSFTMLQGLYVNNNWLTGTLPATWSTLVQLQDLFLSNNSFSGTIPEAWSRLSSIVNLYLDSNNMTGSLPSGWSVLTTLQYLALCNNSFTGTIPSQWSMMRALTSLWLYENRLSGTLPSALSALTSLLVLNVDENCLRGDLPTTYTSLNKAVVSTCQTHVTLPSGATAALKSLVAPCPTSLRYAWPISCTVTSTSSASNENSLETSVTLSPNSGSRSATTSKDDSIAVSESATRVYKTKSFSTGFSESATHQHSLLTLSSSLVVETTSNLRSRTFSASTSTTHSNTFHKTYPVRSESMNSPSQSCSIDETVSCVPLAAMMSLVMPERSCGGNNNGNWSGGIANLTEVTSALTRFHWWPAVCGGANDSGGDSTTTTSHEEDVDFYISGDCVVIGSDNMTTFVVAAPTVVLRLGNGSSSMDAMHAIEAHVYFPRIPPSGAQAISTKGPWSLVLPFTLGGVQEGSSSTSGHEWVMTAPPSFTDSPRASAVTNVFLSSLPMNDAGGCNTTTTTTDHARHKTSLPATAIDGFITYQLQTNDTSQLYGNTTTIELAASCGPSETPSVTLIRIIIHWPDARTSLIPSASTASIVPSSTATEVFTTSATMGTAIGGGGGAAASVVSTAILSLLACTENPPMSSTSYLVSFFFQYGPVAMAIGNAGLMVGVFLLHTVVVLSMAHISRQRPQRLSAATSSTARPGTIMTAAEDATSGSWSQQEGNGFIGRLVDQHIDTMKRCRFPSLSFAVASFLLPGCTLGLTAGLLRQSGGNGSGSAASGGNIFLCIVALLCVVFFAVVVKPALLYYIVFPRATFTPYRHYCIGTPIEKQWLFPKAYWTPQHIRTAFSSCMSTMQKPYAAICLTVETCLSCFIGVVAGVYMGGYCHTPILAIAAVLHLAYAIVLGVLRPYRMPMNQICCPIIYALMGTLCALKYRHLLSSAPAISSTSEDALQQIIAVLQIWKAIVSMFIGFGREPHLRAGNTAVPDNVEDHLELPLTTLLLPVDDDLHDHVAMVKLLPNDDLQSDISSIPDNNEGISGDEAQRELLTLQRETNEDDERRVNESHFWDTQGNAVAEASKCEESEREISERANDFETPFHLYSL</sequence>
<dbReference type="EMBL" id="CYKH01000534">
    <property type="protein sequence ID" value="CUG05285.1"/>
    <property type="molecule type" value="Genomic_DNA"/>
</dbReference>
<dbReference type="InterPro" id="IPR001611">
    <property type="entry name" value="Leu-rich_rpt"/>
</dbReference>